<name>A0A024K3U6_9MYCO</name>
<evidence type="ECO:0008006" key="5">
    <source>
        <dbReference type="Google" id="ProtNLM"/>
    </source>
</evidence>
<keyword evidence="1" id="KW-0472">Membrane</keyword>
<feature type="transmembrane region" description="Helical" evidence="1">
    <location>
        <begin position="174"/>
        <end position="195"/>
    </location>
</feature>
<organism evidence="2">
    <name type="scientific">Mycobacterium triplex</name>
    <dbReference type="NCBI Taxonomy" id="47839"/>
    <lineage>
        <taxon>Bacteria</taxon>
        <taxon>Bacillati</taxon>
        <taxon>Actinomycetota</taxon>
        <taxon>Actinomycetes</taxon>
        <taxon>Mycobacteriales</taxon>
        <taxon>Mycobacteriaceae</taxon>
        <taxon>Mycobacterium</taxon>
        <taxon>Mycobacterium simiae complex</taxon>
    </lineage>
</organism>
<feature type="transmembrane region" description="Helical" evidence="1">
    <location>
        <begin position="97"/>
        <end position="120"/>
    </location>
</feature>
<sequence length="247" mass="28156">MAKQIELDSGLAKAAVWSGIALIVAMILAQGFMMHFIPPPSPALSAKELAQRFIDRRDEIRLGCLIQCIFWSFWATWCMAITIFIRKMERGWPILTYSSIALQGGGYVFFILIPMTWGVIAFRPESLDPAVMQIMNDWVWFDFLFTWPPFAVWMAVIGLAIIKDHNVPTLYPRWVAYLNFWCAILIFPAGLIVFFHDGLFAYNGVGAFWIPFAIFFGWMIAMSVLTLQAIDRQKARSPEGPREMAAV</sequence>
<keyword evidence="1" id="KW-1133">Transmembrane helix</keyword>
<proteinExistence type="predicted"/>
<dbReference type="EMBL" id="LQPY01000037">
    <property type="protein sequence ID" value="ORW99943.1"/>
    <property type="molecule type" value="Genomic_DNA"/>
</dbReference>
<dbReference type="AlphaFoldDB" id="A0A024K3U6"/>
<dbReference type="eggNOG" id="ENOG5032VZJ">
    <property type="taxonomic scope" value="Bacteria"/>
</dbReference>
<dbReference type="Proteomes" id="UP000028880">
    <property type="component" value="Unassembled WGS sequence"/>
</dbReference>
<feature type="transmembrane region" description="Helical" evidence="1">
    <location>
        <begin position="12"/>
        <end position="37"/>
    </location>
</feature>
<dbReference type="Proteomes" id="UP000193710">
    <property type="component" value="Unassembled WGS sequence"/>
</dbReference>
<reference evidence="3 4" key="3">
    <citation type="submission" date="2016-01" db="EMBL/GenBank/DDBJ databases">
        <title>The new phylogeny of the genus Mycobacterium.</title>
        <authorList>
            <person name="Tarcisio F."/>
            <person name="Conor M."/>
            <person name="Antonella G."/>
            <person name="Elisabetta G."/>
            <person name="Giulia F.S."/>
            <person name="Sara T."/>
            <person name="Anna F."/>
            <person name="Clotilde B."/>
            <person name="Roberto B."/>
            <person name="Veronica D.S."/>
            <person name="Fabio R."/>
            <person name="Monica P."/>
            <person name="Olivier J."/>
            <person name="Enrico T."/>
            <person name="Nicola S."/>
        </authorList>
    </citation>
    <scope>NUCLEOTIDE SEQUENCE [LARGE SCALE GENOMIC DNA]</scope>
    <source>
        <strain evidence="3 4">DSM 44626</strain>
    </source>
</reference>
<dbReference type="RefSeq" id="WP_036470982.1">
    <property type="nucleotide sequence ID" value="NZ_HG964446.1"/>
</dbReference>
<dbReference type="STRING" id="47839.BN973_04630"/>
<keyword evidence="1" id="KW-0812">Transmembrane</keyword>
<reference evidence="2" key="1">
    <citation type="journal article" date="2014" name="Genome Announc.">
        <title>Draft Genome Sequence of Mycobacterium triplex DSM 44626.</title>
        <authorList>
            <person name="Sassi M."/>
            <person name="Croce O."/>
            <person name="Robert C."/>
            <person name="Raoult D."/>
            <person name="Drancourt M."/>
        </authorList>
    </citation>
    <scope>NUCLEOTIDE SEQUENCE [LARGE SCALE GENOMIC DNA]</scope>
    <source>
        <strain evidence="2">DSM 44626</strain>
    </source>
</reference>
<dbReference type="OrthoDB" id="4689187at2"/>
<evidence type="ECO:0000256" key="1">
    <source>
        <dbReference type="SAM" id="Phobius"/>
    </source>
</evidence>
<feature type="transmembrane region" description="Helical" evidence="1">
    <location>
        <begin position="140"/>
        <end position="162"/>
    </location>
</feature>
<dbReference type="HOGENOM" id="CLU_081621_0_0_11"/>
<feature type="transmembrane region" description="Helical" evidence="1">
    <location>
        <begin position="60"/>
        <end position="85"/>
    </location>
</feature>
<evidence type="ECO:0000313" key="3">
    <source>
        <dbReference type="EMBL" id="ORW99943.1"/>
    </source>
</evidence>
<evidence type="ECO:0000313" key="4">
    <source>
        <dbReference type="Proteomes" id="UP000193710"/>
    </source>
</evidence>
<dbReference type="EMBL" id="HG964446">
    <property type="protein sequence ID" value="CDO90237.1"/>
    <property type="molecule type" value="Genomic_DNA"/>
</dbReference>
<keyword evidence="4" id="KW-1185">Reference proteome</keyword>
<accession>A0A024K3U6</accession>
<gene>
    <name evidence="3" type="ORF">AWC29_26655</name>
    <name evidence="2" type="ORF">BN973_04630</name>
</gene>
<evidence type="ECO:0000313" key="2">
    <source>
        <dbReference type="EMBL" id="CDO90237.1"/>
    </source>
</evidence>
<protein>
    <recommendedName>
        <fullName evidence="5">Transmembrane protein</fullName>
    </recommendedName>
</protein>
<feature type="transmembrane region" description="Helical" evidence="1">
    <location>
        <begin position="207"/>
        <end position="227"/>
    </location>
</feature>
<reference evidence="2" key="2">
    <citation type="submission" date="2014-04" db="EMBL/GenBank/DDBJ databases">
        <authorList>
            <person name="Xu Y.W."/>
            <person name="Yang Q."/>
        </authorList>
    </citation>
    <scope>NUCLEOTIDE SEQUENCE</scope>
    <source>
        <strain evidence="2">DSM 44626</strain>
    </source>
</reference>